<protein>
    <recommendedName>
        <fullName evidence="1">C1q domain-containing protein</fullName>
    </recommendedName>
</protein>
<dbReference type="Proteomes" id="UP000054099">
    <property type="component" value="Unassembled WGS sequence"/>
</dbReference>
<dbReference type="RefSeq" id="WP_061973820.1">
    <property type="nucleotide sequence ID" value="NZ_FMAV01000003.1"/>
</dbReference>
<accession>A0A0V8J4C9</accession>
<proteinExistence type="predicted"/>
<organism evidence="2 3">
    <name type="scientific">Fictibacillus enclensis</name>
    <dbReference type="NCBI Taxonomy" id="1017270"/>
    <lineage>
        <taxon>Bacteria</taxon>
        <taxon>Bacillati</taxon>
        <taxon>Bacillota</taxon>
        <taxon>Bacilli</taxon>
        <taxon>Bacillales</taxon>
        <taxon>Fictibacillaceae</taxon>
        <taxon>Fictibacillus</taxon>
    </lineage>
</organism>
<sequence length="155" mass="16464">MDLCRIPGPIVDFLPVPIGFSYFLAESTTRQVIAPNVVTPVDYTNVIYNRMNEYNAFGSQFTATRAGVYKFCAQTKVRGTTAATRGNVTLGLMVNNSVVTSLSVAGLQGTACVDANGCATSLNLSAGDVVRVVVFSTTNQSIIIESGYFEGARTS</sequence>
<dbReference type="OrthoDB" id="9913868at2"/>
<gene>
    <name evidence="2" type="ORF">AS030_17030</name>
</gene>
<comment type="caution">
    <text evidence="2">The sequence shown here is derived from an EMBL/GenBank/DDBJ whole genome shotgun (WGS) entry which is preliminary data.</text>
</comment>
<keyword evidence="3" id="KW-1185">Reference proteome</keyword>
<dbReference type="Gene3D" id="2.60.120.40">
    <property type="match status" value="1"/>
</dbReference>
<dbReference type="InterPro" id="IPR001073">
    <property type="entry name" value="C1q_dom"/>
</dbReference>
<reference evidence="2 3" key="1">
    <citation type="journal article" date="2014" name="Antonie Van Leeuwenhoek">
        <title>Fictibacillus enclensis sp. nov., isolated from marine sediment.</title>
        <authorList>
            <person name="Dastager S.G."/>
            <person name="Mawlankar R."/>
            <person name="Srinivasan K."/>
            <person name="Tang S.K."/>
            <person name="Lee J.C."/>
            <person name="Ramana V.V."/>
            <person name="Shouche Y.S."/>
        </authorList>
    </citation>
    <scope>NUCLEOTIDE SEQUENCE [LARGE SCALE GENOMIC DNA]</scope>
    <source>
        <strain evidence="2 3">NIO-1003</strain>
    </source>
</reference>
<evidence type="ECO:0000313" key="3">
    <source>
        <dbReference type="Proteomes" id="UP000054099"/>
    </source>
</evidence>
<dbReference type="EMBL" id="LNQN01000005">
    <property type="protein sequence ID" value="KSU81983.1"/>
    <property type="molecule type" value="Genomic_DNA"/>
</dbReference>
<dbReference type="SUPFAM" id="SSF49842">
    <property type="entry name" value="TNF-like"/>
    <property type="match status" value="1"/>
</dbReference>
<name>A0A0V8J4C9_9BACL</name>
<dbReference type="InterPro" id="IPR008983">
    <property type="entry name" value="Tumour_necrosis_fac-like_dom"/>
</dbReference>
<evidence type="ECO:0000313" key="2">
    <source>
        <dbReference type="EMBL" id="KSU81983.1"/>
    </source>
</evidence>
<dbReference type="PROSITE" id="PS50871">
    <property type="entry name" value="C1Q"/>
    <property type="match status" value="1"/>
</dbReference>
<evidence type="ECO:0000259" key="1">
    <source>
        <dbReference type="PROSITE" id="PS50871"/>
    </source>
</evidence>
<dbReference type="SMART" id="SM00110">
    <property type="entry name" value="C1Q"/>
    <property type="match status" value="1"/>
</dbReference>
<dbReference type="AlphaFoldDB" id="A0A0V8J4C9"/>
<feature type="domain" description="C1q" evidence="1">
    <location>
        <begin position="13"/>
        <end position="155"/>
    </location>
</feature>
<dbReference type="Pfam" id="PF00386">
    <property type="entry name" value="C1q"/>
    <property type="match status" value="1"/>
</dbReference>